<protein>
    <submittedName>
        <fullName evidence="1">Uncharacterized protein</fullName>
    </submittedName>
</protein>
<sequence length="411" mass="47423">MRTIQFTIKARTVESYLYGGYLFLLMEDGRILYVSYPYLINQLCERYSRYAKLIQLAFLHNEYFRSKAASLLLGIDEVRQAISKLWDKAAQEIRIEIDFASIENDCHSMGTWQDMPLDVYMYDMRMFVASRSGLMESRLRPDFESPDYSLHPTPFEKCFDSKVIAVSARAGKVVLSADKEGLLYGDALVKDACVRINDRDHIAGRSLRTGWSHFDLINYSSANAFQYLRNTTGLLEPDSKERFRFGDVVEKKRIVDFAASSFDRDAMMSRSGIPMENIRYCFNVSGKSFFLMDNGIVLNSAIKVKEEENAVYYSPVVKRVPYERGEISRRKPLKVAEVPNGYVISFFDKVVLYQKENERVLEESPSFNIRTYMGSKNYRDIVTVTKEEGVSFHSIDVLDTVPKIRAMHHRG</sequence>
<evidence type="ECO:0000313" key="1">
    <source>
        <dbReference type="EMBL" id="HIX86250.1"/>
    </source>
</evidence>
<gene>
    <name evidence="1" type="ORF">H9848_06550</name>
</gene>
<accession>A0A9D1XRR9</accession>
<dbReference type="AlphaFoldDB" id="A0A9D1XRR9"/>
<proteinExistence type="predicted"/>
<dbReference type="EMBL" id="DXEN01000051">
    <property type="protein sequence ID" value="HIX86250.1"/>
    <property type="molecule type" value="Genomic_DNA"/>
</dbReference>
<evidence type="ECO:0000313" key="2">
    <source>
        <dbReference type="Proteomes" id="UP000823847"/>
    </source>
</evidence>
<organism evidence="1 2">
    <name type="scientific">Candidatus Parabacteroides intestinigallinarum</name>
    <dbReference type="NCBI Taxonomy" id="2838722"/>
    <lineage>
        <taxon>Bacteria</taxon>
        <taxon>Pseudomonadati</taxon>
        <taxon>Bacteroidota</taxon>
        <taxon>Bacteroidia</taxon>
        <taxon>Bacteroidales</taxon>
        <taxon>Tannerellaceae</taxon>
        <taxon>Parabacteroides</taxon>
    </lineage>
</organism>
<reference evidence="1" key="1">
    <citation type="journal article" date="2021" name="PeerJ">
        <title>Extensive microbial diversity within the chicken gut microbiome revealed by metagenomics and culture.</title>
        <authorList>
            <person name="Gilroy R."/>
            <person name="Ravi A."/>
            <person name="Getino M."/>
            <person name="Pursley I."/>
            <person name="Horton D.L."/>
            <person name="Alikhan N.F."/>
            <person name="Baker D."/>
            <person name="Gharbi K."/>
            <person name="Hall N."/>
            <person name="Watson M."/>
            <person name="Adriaenssens E.M."/>
            <person name="Foster-Nyarko E."/>
            <person name="Jarju S."/>
            <person name="Secka A."/>
            <person name="Antonio M."/>
            <person name="Oren A."/>
            <person name="Chaudhuri R.R."/>
            <person name="La Ragione R."/>
            <person name="Hildebrand F."/>
            <person name="Pallen M.J."/>
        </authorList>
    </citation>
    <scope>NUCLEOTIDE SEQUENCE</scope>
    <source>
        <strain evidence="1">ChiHecec2B26-12326</strain>
    </source>
</reference>
<comment type="caution">
    <text evidence="1">The sequence shown here is derived from an EMBL/GenBank/DDBJ whole genome shotgun (WGS) entry which is preliminary data.</text>
</comment>
<reference evidence="1" key="2">
    <citation type="submission" date="2021-04" db="EMBL/GenBank/DDBJ databases">
        <authorList>
            <person name="Gilroy R."/>
        </authorList>
    </citation>
    <scope>NUCLEOTIDE SEQUENCE</scope>
    <source>
        <strain evidence="1">ChiHecec2B26-12326</strain>
    </source>
</reference>
<name>A0A9D1XRR9_9BACT</name>
<dbReference type="Proteomes" id="UP000823847">
    <property type="component" value="Unassembled WGS sequence"/>
</dbReference>